<evidence type="ECO:0000256" key="2">
    <source>
        <dbReference type="ARBA" id="ARBA00022490"/>
    </source>
</evidence>
<dbReference type="STRING" id="10228.B3SD95"/>
<dbReference type="PANTHER" id="PTHR45870:SF2">
    <property type="entry name" value="TUBULIN MONOGLYCYLASE TTLL3"/>
    <property type="match status" value="1"/>
</dbReference>
<dbReference type="HOGENOM" id="CLU_010131_5_0_1"/>
<dbReference type="InterPro" id="IPR051437">
    <property type="entry name" value="TTLL_monoglycylase"/>
</dbReference>
<dbReference type="Proteomes" id="UP000009022">
    <property type="component" value="Unassembled WGS sequence"/>
</dbReference>
<name>B3SD95_TRIAD</name>
<evidence type="ECO:0000256" key="1">
    <source>
        <dbReference type="ARBA" id="ARBA00004245"/>
    </source>
</evidence>
<dbReference type="GO" id="GO:0005524">
    <property type="term" value="F:ATP binding"/>
    <property type="evidence" value="ECO:0007669"/>
    <property type="project" value="UniProtKB-KW"/>
</dbReference>
<dbReference type="eggNOG" id="KOG2157">
    <property type="taxonomic scope" value="Eukaryota"/>
</dbReference>
<dbReference type="AlphaFoldDB" id="B3SD95"/>
<keyword evidence="2" id="KW-0963">Cytoplasm</keyword>
<keyword evidence="8" id="KW-1185">Reference proteome</keyword>
<dbReference type="PROSITE" id="PS51221">
    <property type="entry name" value="TTL"/>
    <property type="match status" value="1"/>
</dbReference>
<keyword evidence="3" id="KW-0436">Ligase</keyword>
<dbReference type="PhylomeDB" id="B3SD95"/>
<dbReference type="KEGG" id="tad:TRIADDRAFT_33802"/>
<evidence type="ECO:0000313" key="8">
    <source>
        <dbReference type="Proteomes" id="UP000009022"/>
    </source>
</evidence>
<dbReference type="Gene3D" id="3.30.470.20">
    <property type="entry name" value="ATP-grasp fold, B domain"/>
    <property type="match status" value="1"/>
</dbReference>
<dbReference type="PANTHER" id="PTHR45870">
    <property type="entry name" value="TUBULIN MONOGLYCYLASE TTLL3"/>
    <property type="match status" value="1"/>
</dbReference>
<sequence>IQNLQPGLIWTSKRDDIDYKSLARYQIVNHYEKTIPLTTKVGLCTSIKNLSWVQEIDSDTIFPRCFQLHMEEELQAFIDDFRLTAAVNILKWIIDPSINGKSSKANSKHSEKIHDAVVRYALQACENYIECQTHLDLDVATDLRSKLDDNKWNLLLSSYYQIIHQDIDFSNRDAFAEEAKNMLQSIKLLLPQFDIDGVRNVWIMKPAAKSRGRGIVCMDRLSNIIEYYQQCRESKWVIQKYIERPLLIYNTKFDIRQWFLVTDWNPLTVWIYKDSYLRFCTQQYTLNNLEEKIHLSNNAIQKKYSNGERSKYLPAENMWSSNKFKQYLRQHSHCNTWEEIIYPGMKEIISLVLQANQETISDYRKNSFELFGADFMLGEDFKPWLIEINSCPDLSASTSVTAELCASVINDTIKVIIDRKENKSCDIGEFELLVKKVRFQI</sequence>
<accession>B3SD95</accession>
<evidence type="ECO:0000313" key="7">
    <source>
        <dbReference type="EMBL" id="EDV19282.1"/>
    </source>
</evidence>
<dbReference type="FunFam" id="3.30.470.20:FF:000032">
    <property type="entry name" value="tubulin monoglycylase TTLL3 isoform X2"/>
    <property type="match status" value="1"/>
</dbReference>
<protein>
    <submittedName>
        <fullName evidence="7">Uncharacterized protein</fullName>
    </submittedName>
</protein>
<evidence type="ECO:0000256" key="5">
    <source>
        <dbReference type="ARBA" id="ARBA00022840"/>
    </source>
</evidence>
<evidence type="ECO:0000256" key="4">
    <source>
        <dbReference type="ARBA" id="ARBA00022741"/>
    </source>
</evidence>
<dbReference type="EMBL" id="DS985277">
    <property type="protein sequence ID" value="EDV19282.1"/>
    <property type="molecule type" value="Genomic_DNA"/>
</dbReference>
<evidence type="ECO:0000256" key="6">
    <source>
        <dbReference type="ARBA" id="ARBA00023212"/>
    </source>
</evidence>
<comment type="subcellular location">
    <subcellularLocation>
        <location evidence="1">Cytoplasm</location>
        <location evidence="1">Cytoskeleton</location>
    </subcellularLocation>
</comment>
<dbReference type="Pfam" id="PF03133">
    <property type="entry name" value="TTL"/>
    <property type="match status" value="1"/>
</dbReference>
<dbReference type="OMA" id="HRRIAVH"/>
<keyword evidence="6" id="KW-0206">Cytoskeleton</keyword>
<organism evidence="7 8">
    <name type="scientific">Trichoplax adhaerens</name>
    <name type="common">Trichoplax reptans</name>
    <dbReference type="NCBI Taxonomy" id="10228"/>
    <lineage>
        <taxon>Eukaryota</taxon>
        <taxon>Metazoa</taxon>
        <taxon>Placozoa</taxon>
        <taxon>Uniplacotomia</taxon>
        <taxon>Trichoplacea</taxon>
        <taxon>Trichoplacidae</taxon>
        <taxon>Trichoplax</taxon>
    </lineage>
</organism>
<dbReference type="CTD" id="6759419"/>
<proteinExistence type="predicted"/>
<dbReference type="InterPro" id="IPR004344">
    <property type="entry name" value="TTL/TTLL_fam"/>
</dbReference>
<keyword evidence="5" id="KW-0067">ATP-binding</keyword>
<dbReference type="RefSeq" id="XP_002118206.1">
    <property type="nucleotide sequence ID" value="XM_002118170.1"/>
</dbReference>
<dbReference type="OrthoDB" id="202825at2759"/>
<reference evidence="7 8" key="1">
    <citation type="journal article" date="2008" name="Nature">
        <title>The Trichoplax genome and the nature of placozoans.</title>
        <authorList>
            <person name="Srivastava M."/>
            <person name="Begovic E."/>
            <person name="Chapman J."/>
            <person name="Putnam N.H."/>
            <person name="Hellsten U."/>
            <person name="Kawashima T."/>
            <person name="Kuo A."/>
            <person name="Mitros T."/>
            <person name="Salamov A."/>
            <person name="Carpenter M.L."/>
            <person name="Signorovitch A.Y."/>
            <person name="Moreno M.A."/>
            <person name="Kamm K."/>
            <person name="Grimwood J."/>
            <person name="Schmutz J."/>
            <person name="Shapiro H."/>
            <person name="Grigoriev I.V."/>
            <person name="Buss L.W."/>
            <person name="Schierwater B."/>
            <person name="Dellaporta S.L."/>
            <person name="Rokhsar D.S."/>
        </authorList>
    </citation>
    <scope>NUCLEOTIDE SEQUENCE [LARGE SCALE GENOMIC DNA]</scope>
    <source>
        <strain evidence="7 8">Grell-BS-1999</strain>
    </source>
</reference>
<gene>
    <name evidence="7" type="ORF">TRIADDRAFT_33802</name>
</gene>
<dbReference type="GO" id="GO:0070736">
    <property type="term" value="F:protein-glycine ligase activity, initiating"/>
    <property type="evidence" value="ECO:0000318"/>
    <property type="project" value="GO_Central"/>
</dbReference>
<dbReference type="InParanoid" id="B3SD95"/>
<dbReference type="GeneID" id="6759419"/>
<dbReference type="SUPFAM" id="SSF56059">
    <property type="entry name" value="Glutathione synthetase ATP-binding domain-like"/>
    <property type="match status" value="1"/>
</dbReference>
<evidence type="ECO:0000256" key="3">
    <source>
        <dbReference type="ARBA" id="ARBA00022598"/>
    </source>
</evidence>
<feature type="non-terminal residue" evidence="7">
    <location>
        <position position="1"/>
    </location>
</feature>
<keyword evidence="4" id="KW-0547">Nucleotide-binding</keyword>
<dbReference type="GO" id="GO:0015630">
    <property type="term" value="C:microtubule cytoskeleton"/>
    <property type="evidence" value="ECO:0000318"/>
    <property type="project" value="GO_Central"/>
</dbReference>